<protein>
    <submittedName>
        <fullName evidence="3">Uncharacterized protein</fullName>
    </submittedName>
</protein>
<feature type="transmembrane region" description="Helical" evidence="2">
    <location>
        <begin position="65"/>
        <end position="90"/>
    </location>
</feature>
<keyword evidence="4" id="KW-1185">Reference proteome</keyword>
<evidence type="ECO:0000313" key="3">
    <source>
        <dbReference type="EMBL" id="SEU06653.1"/>
    </source>
</evidence>
<dbReference type="EMBL" id="FOIJ01000007">
    <property type="protein sequence ID" value="SEU06653.1"/>
    <property type="molecule type" value="Genomic_DNA"/>
</dbReference>
<evidence type="ECO:0000256" key="1">
    <source>
        <dbReference type="SAM" id="MobiDB-lite"/>
    </source>
</evidence>
<dbReference type="Proteomes" id="UP000199181">
    <property type="component" value="Unassembled WGS sequence"/>
</dbReference>
<feature type="region of interest" description="Disordered" evidence="1">
    <location>
        <begin position="125"/>
        <end position="168"/>
    </location>
</feature>
<accession>A0A1I0J9I6</accession>
<keyword evidence="2" id="KW-1133">Transmembrane helix</keyword>
<evidence type="ECO:0000256" key="2">
    <source>
        <dbReference type="SAM" id="Phobius"/>
    </source>
</evidence>
<keyword evidence="2" id="KW-0812">Transmembrane</keyword>
<reference evidence="4" key="1">
    <citation type="submission" date="2016-10" db="EMBL/GenBank/DDBJ databases">
        <authorList>
            <person name="Varghese N."/>
            <person name="Submissions S."/>
        </authorList>
    </citation>
    <scope>NUCLEOTIDE SEQUENCE [LARGE SCALE GENOMIC DNA]</scope>
    <source>
        <strain evidence="4">DSM 16858</strain>
    </source>
</reference>
<name>A0A1I0J9I6_9BACT</name>
<evidence type="ECO:0000313" key="4">
    <source>
        <dbReference type="Proteomes" id="UP000199181"/>
    </source>
</evidence>
<keyword evidence="2" id="KW-0472">Membrane</keyword>
<sequence>MVLRTLDVAVSEEARAAILRSLRMSKSPFPPADLMRRLFLAVKAKAGIDVPAGPYPSLVNRILVLYLRVFLHLLIQFIVILAATHITVFLSGQETGSPAVCVAPGLLRVATQVGLACPLPLNHTKGGRATKPGQAHAPEEPELTTAPAVRPGRISSVPGRGTASAYVQ</sequence>
<organism evidence="3 4">
    <name type="scientific">Stigmatella erecta</name>
    <dbReference type="NCBI Taxonomy" id="83460"/>
    <lineage>
        <taxon>Bacteria</taxon>
        <taxon>Pseudomonadati</taxon>
        <taxon>Myxococcota</taxon>
        <taxon>Myxococcia</taxon>
        <taxon>Myxococcales</taxon>
        <taxon>Cystobacterineae</taxon>
        <taxon>Archangiaceae</taxon>
        <taxon>Stigmatella</taxon>
    </lineage>
</organism>
<dbReference type="AlphaFoldDB" id="A0A1I0J9I6"/>
<gene>
    <name evidence="3" type="ORF">SAMN05443639_10781</name>
</gene>
<proteinExistence type="predicted"/>